<gene>
    <name evidence="2" type="ORF">ROHU_016147</name>
</gene>
<feature type="compositionally biased region" description="Basic and acidic residues" evidence="1">
    <location>
        <begin position="37"/>
        <end position="46"/>
    </location>
</feature>
<evidence type="ECO:0000256" key="1">
    <source>
        <dbReference type="SAM" id="MobiDB-lite"/>
    </source>
</evidence>
<keyword evidence="3" id="KW-1185">Reference proteome</keyword>
<organism evidence="2 3">
    <name type="scientific">Labeo rohita</name>
    <name type="common">Indian major carp</name>
    <name type="synonym">Cyprinus rohita</name>
    <dbReference type="NCBI Taxonomy" id="84645"/>
    <lineage>
        <taxon>Eukaryota</taxon>
        <taxon>Metazoa</taxon>
        <taxon>Chordata</taxon>
        <taxon>Craniata</taxon>
        <taxon>Vertebrata</taxon>
        <taxon>Euteleostomi</taxon>
        <taxon>Actinopterygii</taxon>
        <taxon>Neopterygii</taxon>
        <taxon>Teleostei</taxon>
        <taxon>Ostariophysi</taxon>
        <taxon>Cypriniformes</taxon>
        <taxon>Cyprinidae</taxon>
        <taxon>Labeoninae</taxon>
        <taxon>Labeonini</taxon>
        <taxon>Labeo</taxon>
    </lineage>
</organism>
<protein>
    <submittedName>
        <fullName evidence="2">Uncharacterized protein</fullName>
    </submittedName>
</protein>
<proteinExistence type="predicted"/>
<dbReference type="AlphaFoldDB" id="A0A498NL26"/>
<dbReference type="EMBL" id="QBIY01011366">
    <property type="protein sequence ID" value="RXN32508.1"/>
    <property type="molecule type" value="Genomic_DNA"/>
</dbReference>
<sequence length="106" mass="12040">MILSESLSERPVRYYCAPVRSNVCKQTLSDSSDTDIPPEHSKPPDKSIHELRMLCCSSHVPHADLWECVIPAEAPLRCGFRNDLQTRFPQIHQTRTETPSPFICCS</sequence>
<name>A0A498NL26_LABRO</name>
<evidence type="ECO:0000313" key="2">
    <source>
        <dbReference type="EMBL" id="RXN32508.1"/>
    </source>
</evidence>
<dbReference type="Proteomes" id="UP000290572">
    <property type="component" value="Unassembled WGS sequence"/>
</dbReference>
<reference evidence="2 3" key="1">
    <citation type="submission" date="2018-03" db="EMBL/GenBank/DDBJ databases">
        <title>Draft genome sequence of Rohu Carp (Labeo rohita).</title>
        <authorList>
            <person name="Das P."/>
            <person name="Kushwaha B."/>
            <person name="Joshi C.G."/>
            <person name="Kumar D."/>
            <person name="Nagpure N.S."/>
            <person name="Sahoo L."/>
            <person name="Das S.P."/>
            <person name="Bit A."/>
            <person name="Patnaik S."/>
            <person name="Meher P.K."/>
            <person name="Jayasankar P."/>
            <person name="Koringa P.G."/>
            <person name="Patel N.V."/>
            <person name="Hinsu A.T."/>
            <person name="Kumar R."/>
            <person name="Pandey M."/>
            <person name="Agarwal S."/>
            <person name="Srivastava S."/>
            <person name="Singh M."/>
            <person name="Iquebal M.A."/>
            <person name="Jaiswal S."/>
            <person name="Angadi U.B."/>
            <person name="Kumar N."/>
            <person name="Raza M."/>
            <person name="Shah T.M."/>
            <person name="Rai A."/>
            <person name="Jena J.K."/>
        </authorList>
    </citation>
    <scope>NUCLEOTIDE SEQUENCE [LARGE SCALE GENOMIC DNA]</scope>
    <source>
        <strain evidence="2">DASCIFA01</strain>
        <tissue evidence="2">Testis</tissue>
    </source>
</reference>
<comment type="caution">
    <text evidence="2">The sequence shown here is derived from an EMBL/GenBank/DDBJ whole genome shotgun (WGS) entry which is preliminary data.</text>
</comment>
<evidence type="ECO:0000313" key="3">
    <source>
        <dbReference type="Proteomes" id="UP000290572"/>
    </source>
</evidence>
<feature type="region of interest" description="Disordered" evidence="1">
    <location>
        <begin position="27"/>
        <end position="46"/>
    </location>
</feature>
<accession>A0A498NL26</accession>